<gene>
    <name evidence="9" type="ORF">GCM10010446_60130</name>
</gene>
<dbReference type="Pfam" id="PF00535">
    <property type="entry name" value="Glycos_transf_2"/>
    <property type="match status" value="1"/>
</dbReference>
<keyword evidence="6" id="KW-1133">Transmembrane helix</keyword>
<dbReference type="InterPro" id="IPR050256">
    <property type="entry name" value="Glycosyltransferase_2"/>
</dbReference>
<name>A0ABN3XLJ4_9ACTN</name>
<keyword evidence="7" id="KW-0472">Membrane</keyword>
<dbReference type="CDD" id="cd04187">
    <property type="entry name" value="DPM1_like_bac"/>
    <property type="match status" value="1"/>
</dbReference>
<evidence type="ECO:0000256" key="4">
    <source>
        <dbReference type="ARBA" id="ARBA00022679"/>
    </source>
</evidence>
<comment type="similarity">
    <text evidence="2">Belongs to the glycosyltransferase 2 family.</text>
</comment>
<comment type="subcellular location">
    <subcellularLocation>
        <location evidence="1">Membrane</location>
        <topology evidence="1">Multi-pass membrane protein</topology>
    </subcellularLocation>
</comment>
<keyword evidence="10" id="KW-1185">Reference proteome</keyword>
<dbReference type="EMBL" id="BAAAUD010000058">
    <property type="protein sequence ID" value="GAA2966400.1"/>
    <property type="molecule type" value="Genomic_DNA"/>
</dbReference>
<dbReference type="PANTHER" id="PTHR48090:SF1">
    <property type="entry name" value="PROPHAGE BACTOPRENOL GLUCOSYL TRANSFERASE HOMOLOG"/>
    <property type="match status" value="1"/>
</dbReference>
<reference evidence="9 10" key="1">
    <citation type="journal article" date="2019" name="Int. J. Syst. Evol. Microbiol.">
        <title>The Global Catalogue of Microorganisms (GCM) 10K type strain sequencing project: providing services to taxonomists for standard genome sequencing and annotation.</title>
        <authorList>
            <consortium name="The Broad Institute Genomics Platform"/>
            <consortium name="The Broad Institute Genome Sequencing Center for Infectious Disease"/>
            <person name="Wu L."/>
            <person name="Ma J."/>
        </authorList>
    </citation>
    <scope>NUCLEOTIDE SEQUENCE [LARGE SCALE GENOMIC DNA]</scope>
    <source>
        <strain evidence="9 10">JCM 9088</strain>
    </source>
</reference>
<accession>A0ABN3XLJ4</accession>
<keyword evidence="3" id="KW-0328">Glycosyltransferase</keyword>
<keyword evidence="5" id="KW-0812">Transmembrane</keyword>
<proteinExistence type="inferred from homology"/>
<protein>
    <submittedName>
        <fullName evidence="9">Glycosyltransferase family 2 protein</fullName>
    </submittedName>
</protein>
<dbReference type="InterPro" id="IPR001173">
    <property type="entry name" value="Glyco_trans_2-like"/>
</dbReference>
<evidence type="ECO:0000256" key="3">
    <source>
        <dbReference type="ARBA" id="ARBA00022676"/>
    </source>
</evidence>
<evidence type="ECO:0000313" key="10">
    <source>
        <dbReference type="Proteomes" id="UP001500403"/>
    </source>
</evidence>
<evidence type="ECO:0000256" key="2">
    <source>
        <dbReference type="ARBA" id="ARBA00006739"/>
    </source>
</evidence>
<evidence type="ECO:0000259" key="8">
    <source>
        <dbReference type="Pfam" id="PF00535"/>
    </source>
</evidence>
<keyword evidence="4" id="KW-0808">Transferase</keyword>
<feature type="domain" description="Glycosyltransferase 2-like" evidence="8">
    <location>
        <begin position="3"/>
        <end position="164"/>
    </location>
</feature>
<comment type="caution">
    <text evidence="9">The sequence shown here is derived from an EMBL/GenBank/DDBJ whole genome shotgun (WGS) entry which is preliminary data.</text>
</comment>
<evidence type="ECO:0000256" key="6">
    <source>
        <dbReference type="ARBA" id="ARBA00022989"/>
    </source>
</evidence>
<evidence type="ECO:0000313" key="9">
    <source>
        <dbReference type="EMBL" id="GAA2966400.1"/>
    </source>
</evidence>
<dbReference type="SUPFAM" id="SSF53448">
    <property type="entry name" value="Nucleotide-diphospho-sugar transferases"/>
    <property type="match status" value="1"/>
</dbReference>
<dbReference type="Gene3D" id="3.90.550.10">
    <property type="entry name" value="Spore Coat Polysaccharide Biosynthesis Protein SpsA, Chain A"/>
    <property type="match status" value="1"/>
</dbReference>
<dbReference type="Proteomes" id="UP001500403">
    <property type="component" value="Unassembled WGS sequence"/>
</dbReference>
<dbReference type="PANTHER" id="PTHR48090">
    <property type="entry name" value="UNDECAPRENYL-PHOSPHATE 4-DEOXY-4-FORMAMIDO-L-ARABINOSE TRANSFERASE-RELATED"/>
    <property type="match status" value="1"/>
</dbReference>
<dbReference type="InterPro" id="IPR029044">
    <property type="entry name" value="Nucleotide-diphossugar_trans"/>
</dbReference>
<evidence type="ECO:0000256" key="1">
    <source>
        <dbReference type="ARBA" id="ARBA00004141"/>
    </source>
</evidence>
<organism evidence="9 10">
    <name type="scientific">Streptomyces enissocaesilis</name>
    <dbReference type="NCBI Taxonomy" id="332589"/>
    <lineage>
        <taxon>Bacteria</taxon>
        <taxon>Bacillati</taxon>
        <taxon>Actinomycetota</taxon>
        <taxon>Actinomycetes</taxon>
        <taxon>Kitasatosporales</taxon>
        <taxon>Streptomycetaceae</taxon>
        <taxon>Streptomyces</taxon>
        <taxon>Streptomyces rochei group</taxon>
    </lineage>
</organism>
<evidence type="ECO:0000256" key="5">
    <source>
        <dbReference type="ARBA" id="ARBA00022692"/>
    </source>
</evidence>
<evidence type="ECO:0000256" key="7">
    <source>
        <dbReference type="ARBA" id="ARBA00023136"/>
    </source>
</evidence>
<sequence>MLSVVVPCYNEAEVLAHTHARLARTLDRLVGFEYEHIYVDDGSVDGTWQIVESLAEGSRTVRGVKLSRNFGHQAACLAGLRESAGDAVVVIDADLQDPPELIAEMVALWCEGWSVVSARRRSRAGESVFKRLSAFAYYRMLKALSEHDPALDTGDFRLLDREVVALLVELPEKDLYLRGAVSWFGLPETGVAYDRDPRLAGESKYDLRRMLGLARSGLLVGSAAPLRLPTYLGAAALVCGTAAAAVRRDPKLLVRPGAFAAQALALGAIGEYLHALYRQAQGRPHYVVEEHLGTALRPLPTKERVVL</sequence>